<accession>A0A0E0RNF4</accession>
<dbReference type="EnsemblFungi" id="CEF72779">
    <property type="protein sequence ID" value="CEF72779"/>
    <property type="gene ID" value="FGRRES_00779"/>
</dbReference>
<gene>
    <name evidence="2" type="primary">FG00779.1</name>
    <name evidence="1" type="ORF">FGRAMPH1_01T01957</name>
</gene>
<evidence type="ECO:0000313" key="3">
    <source>
        <dbReference type="Proteomes" id="UP000070720"/>
    </source>
</evidence>
<reference evidence="2" key="4">
    <citation type="submission" date="2017-01" db="UniProtKB">
        <authorList>
            <consortium name="EnsemblFungi"/>
        </authorList>
    </citation>
    <scope>IDENTIFICATION</scope>
    <source>
        <strain evidence="2">PH-1 / ATCC MYA-4620 / FGSC 9075 / NRRL 31084</strain>
    </source>
</reference>
<reference evidence="1 3" key="3">
    <citation type="journal article" date="2015" name="BMC Genomics">
        <title>The completed genome sequence of the pathogenic ascomycete fungus Fusarium graminearum.</title>
        <authorList>
            <person name="King R."/>
            <person name="Urban M."/>
            <person name="Hammond-Kosack M.C."/>
            <person name="Hassani-Pak K."/>
            <person name="Hammond-Kosack K.E."/>
        </authorList>
    </citation>
    <scope>NUCLEOTIDE SEQUENCE [LARGE SCALE GENOMIC DNA]</scope>
    <source>
        <strain evidence="3">ATCC MYA-4620 / CBS 123657 / FGSC 9075 / NRRL 31084 / PH-1</strain>
        <strain evidence="1">PH-1</strain>
    </source>
</reference>
<evidence type="ECO:0000313" key="1">
    <source>
        <dbReference type="EMBL" id="CEF72779.1"/>
    </source>
</evidence>
<keyword evidence="3" id="KW-1185">Reference proteome</keyword>
<proteinExistence type="predicted"/>
<accession>A0A098D1F0</accession>
<reference evidence="2 3" key="2">
    <citation type="journal article" date="2010" name="Nature">
        <title>Comparative genomics reveals mobile pathogenicity chromosomes in Fusarium.</title>
        <authorList>
            <person name="Ma L.J."/>
            <person name="van der Does H.C."/>
            <person name="Borkovich K.A."/>
            <person name="Coleman J.J."/>
            <person name="Daboussi M.J."/>
            <person name="Di Pietro A."/>
            <person name="Dufresne M."/>
            <person name="Freitag M."/>
            <person name="Grabherr M."/>
            <person name="Henrissat B."/>
            <person name="Houterman P.M."/>
            <person name="Kang S."/>
            <person name="Shim W.B."/>
            <person name="Woloshuk C."/>
            <person name="Xie X."/>
            <person name="Xu J.R."/>
            <person name="Antoniw J."/>
            <person name="Baker S.E."/>
            <person name="Bluhm B.H."/>
            <person name="Breakspear A."/>
            <person name="Brown D.W."/>
            <person name="Butchko R.A."/>
            <person name="Chapman S."/>
            <person name="Coulson R."/>
            <person name="Coutinho P.M."/>
            <person name="Danchin E.G."/>
            <person name="Diener A."/>
            <person name="Gale L.R."/>
            <person name="Gardiner D.M."/>
            <person name="Goff S."/>
            <person name="Hammond-Kosack K.E."/>
            <person name="Hilburn K."/>
            <person name="Hua-Van A."/>
            <person name="Jonkers W."/>
            <person name="Kazan K."/>
            <person name="Kodira C.D."/>
            <person name="Koehrsen M."/>
            <person name="Kumar L."/>
            <person name="Lee Y.H."/>
            <person name="Li L."/>
            <person name="Manners J.M."/>
            <person name="Miranda-Saavedra D."/>
            <person name="Mukherjee M."/>
            <person name="Park G."/>
            <person name="Park J."/>
            <person name="Park S.Y."/>
            <person name="Proctor R.H."/>
            <person name="Regev A."/>
            <person name="Ruiz-Roldan M.C."/>
            <person name="Sain D."/>
            <person name="Sakthikumar S."/>
            <person name="Sykes S."/>
            <person name="Schwartz D.C."/>
            <person name="Turgeon B.G."/>
            <person name="Wapinski I."/>
            <person name="Yoder O."/>
            <person name="Young S."/>
            <person name="Zeng Q."/>
            <person name="Zhou S."/>
            <person name="Galagan J."/>
            <person name="Cuomo C.A."/>
            <person name="Kistler H.C."/>
            <person name="Rep M."/>
        </authorList>
    </citation>
    <scope>GENOME REANNOTATION</scope>
    <source>
        <strain evidence="3">ATCC MYA-4620 / CBS 123657 / FGSC 9075 / NRRL 31084 / PH-1</strain>
        <strain evidence="2">PH-1 / ATCC MYA-4620 / FGSC 9075 / NRRL 31084</strain>
    </source>
</reference>
<dbReference type="InParanoid" id="A0A098D1F0"/>
<dbReference type="EMBL" id="HG970332">
    <property type="protein sequence ID" value="CEF72779.1"/>
    <property type="molecule type" value="Genomic_DNA"/>
</dbReference>
<organism evidence="1 3">
    <name type="scientific">Gibberella zeae (strain ATCC MYA-4620 / CBS 123657 / FGSC 9075 / NRRL 31084 / PH-1)</name>
    <name type="common">Wheat head blight fungus</name>
    <name type="synonym">Fusarium graminearum</name>
    <dbReference type="NCBI Taxonomy" id="229533"/>
    <lineage>
        <taxon>Eukaryota</taxon>
        <taxon>Fungi</taxon>
        <taxon>Dikarya</taxon>
        <taxon>Ascomycota</taxon>
        <taxon>Pezizomycotina</taxon>
        <taxon>Sordariomycetes</taxon>
        <taxon>Hypocreomycetidae</taxon>
        <taxon>Hypocreales</taxon>
        <taxon>Nectriaceae</taxon>
        <taxon>Fusarium</taxon>
    </lineage>
</organism>
<dbReference type="Proteomes" id="UP000070720">
    <property type="component" value="Chromosome 1"/>
</dbReference>
<sequence length="142" mass="15869">MDALFENYCFTTPTNKDAKTDNISPEETTAQVAALEPRNNGITNEVSARLLRLARLTPELASHAIESPGTKQRLDYALFNLPVECRQLVLHRPRNLQLSADEARTHTMNKQVLIIRKSAARLSTSSNIMLDTEQVWHVSIGG</sequence>
<protein>
    <submittedName>
        <fullName evidence="1">Chromosome 1, complete genome</fullName>
    </submittedName>
</protein>
<dbReference type="AlphaFoldDB" id="A0A098D1F0"/>
<name>A0A098D1F0_GIBZE</name>
<evidence type="ECO:0000313" key="2">
    <source>
        <dbReference type="EnsemblFungi" id="CEF72779"/>
    </source>
</evidence>
<reference evidence="2 3" key="1">
    <citation type="journal article" date="2007" name="Science">
        <title>The Fusarium graminearum genome reveals a link between localized polymorphism and pathogen specialization.</title>
        <authorList>
            <person name="Cuomo C.A."/>
            <person name="Gueldener U."/>
            <person name="Xu J.-R."/>
            <person name="Trail F."/>
            <person name="Turgeon B.G."/>
            <person name="Di Pietro A."/>
            <person name="Walton J.D."/>
            <person name="Ma L.-J."/>
            <person name="Baker S.E."/>
            <person name="Rep M."/>
            <person name="Adam G."/>
            <person name="Antoniw J."/>
            <person name="Baldwin T."/>
            <person name="Calvo S.E."/>
            <person name="Chang Y.-L."/>
            <person name="DeCaprio D."/>
            <person name="Gale L.R."/>
            <person name="Gnerre S."/>
            <person name="Goswami R.S."/>
            <person name="Hammond-Kosack K."/>
            <person name="Harris L.J."/>
            <person name="Hilburn K."/>
            <person name="Kennell J.C."/>
            <person name="Kroken S."/>
            <person name="Magnuson J.K."/>
            <person name="Mannhaupt G."/>
            <person name="Mauceli E.W."/>
            <person name="Mewes H.-W."/>
            <person name="Mitterbauer R."/>
            <person name="Muehlbauer G."/>
            <person name="Muensterkoetter M."/>
            <person name="Nelson D."/>
            <person name="O'Donnell K."/>
            <person name="Ouellet T."/>
            <person name="Qi W."/>
            <person name="Quesneville H."/>
            <person name="Roncero M.I.G."/>
            <person name="Seong K.-Y."/>
            <person name="Tetko I.V."/>
            <person name="Urban M."/>
            <person name="Waalwijk C."/>
            <person name="Ward T.J."/>
            <person name="Yao J."/>
            <person name="Birren B.W."/>
            <person name="Kistler H.C."/>
        </authorList>
    </citation>
    <scope>NUCLEOTIDE SEQUENCE [LARGE SCALE GENOMIC DNA]</scope>
    <source>
        <strain evidence="3">ATCC MYA-4620 / CBS 123657 / FGSC 9075 / NRRL 31084 / PH-1</strain>
        <strain evidence="2">PH-1 / ATCC MYA-4620 / FGSC 9075 / NRRL 31084</strain>
    </source>
</reference>